<feature type="compositionally biased region" description="Polar residues" evidence="1">
    <location>
        <begin position="151"/>
        <end position="167"/>
    </location>
</feature>
<dbReference type="AlphaFoldDB" id="W4KJC6"/>
<organism evidence="3 4">
    <name type="scientific">Heterobasidion irregulare (strain TC 32-1)</name>
    <dbReference type="NCBI Taxonomy" id="747525"/>
    <lineage>
        <taxon>Eukaryota</taxon>
        <taxon>Fungi</taxon>
        <taxon>Dikarya</taxon>
        <taxon>Basidiomycota</taxon>
        <taxon>Agaricomycotina</taxon>
        <taxon>Agaricomycetes</taxon>
        <taxon>Russulales</taxon>
        <taxon>Bondarzewiaceae</taxon>
        <taxon>Heterobasidion</taxon>
        <taxon>Heterobasidion annosum species complex</taxon>
    </lineage>
</organism>
<feature type="region of interest" description="Disordered" evidence="1">
    <location>
        <begin position="151"/>
        <end position="171"/>
    </location>
</feature>
<dbReference type="OrthoDB" id="47172at2759"/>
<dbReference type="SUPFAM" id="SSF51197">
    <property type="entry name" value="Clavaminate synthase-like"/>
    <property type="match status" value="1"/>
</dbReference>
<evidence type="ECO:0000313" key="3">
    <source>
        <dbReference type="EMBL" id="ETW85420.1"/>
    </source>
</evidence>
<reference evidence="3 4" key="1">
    <citation type="journal article" date="2012" name="New Phytol.">
        <title>Insight into trade-off between wood decay and parasitism from the genome of a fungal forest pathogen.</title>
        <authorList>
            <person name="Olson A."/>
            <person name="Aerts A."/>
            <person name="Asiegbu F."/>
            <person name="Belbahri L."/>
            <person name="Bouzid O."/>
            <person name="Broberg A."/>
            <person name="Canback B."/>
            <person name="Coutinho P.M."/>
            <person name="Cullen D."/>
            <person name="Dalman K."/>
            <person name="Deflorio G."/>
            <person name="van Diepen L.T."/>
            <person name="Dunand C."/>
            <person name="Duplessis S."/>
            <person name="Durling M."/>
            <person name="Gonthier P."/>
            <person name="Grimwood J."/>
            <person name="Fossdal C.G."/>
            <person name="Hansson D."/>
            <person name="Henrissat B."/>
            <person name="Hietala A."/>
            <person name="Himmelstrand K."/>
            <person name="Hoffmeister D."/>
            <person name="Hogberg N."/>
            <person name="James T.Y."/>
            <person name="Karlsson M."/>
            <person name="Kohler A."/>
            <person name="Kues U."/>
            <person name="Lee Y.H."/>
            <person name="Lin Y.C."/>
            <person name="Lind M."/>
            <person name="Lindquist E."/>
            <person name="Lombard V."/>
            <person name="Lucas S."/>
            <person name="Lunden K."/>
            <person name="Morin E."/>
            <person name="Murat C."/>
            <person name="Park J."/>
            <person name="Raffaello T."/>
            <person name="Rouze P."/>
            <person name="Salamov A."/>
            <person name="Schmutz J."/>
            <person name="Solheim H."/>
            <person name="Stahlberg J."/>
            <person name="Velez H."/>
            <person name="de Vries R.P."/>
            <person name="Wiebenga A."/>
            <person name="Woodward S."/>
            <person name="Yakovlev I."/>
            <person name="Garbelotto M."/>
            <person name="Martin F."/>
            <person name="Grigoriev I.V."/>
            <person name="Stenlid J."/>
        </authorList>
    </citation>
    <scope>NUCLEOTIDE SEQUENCE [LARGE SCALE GENOMIC DNA]</scope>
    <source>
        <strain evidence="3 4">TC 32-1</strain>
    </source>
</reference>
<dbReference type="PROSITE" id="PS51184">
    <property type="entry name" value="JMJC"/>
    <property type="match status" value="1"/>
</dbReference>
<dbReference type="InterPro" id="IPR041667">
    <property type="entry name" value="Cupin_8"/>
</dbReference>
<dbReference type="InterPro" id="IPR003347">
    <property type="entry name" value="JmjC_dom"/>
</dbReference>
<sequence length="446" mass="50346">MSWLDCLLHELADELDNDSNRNVSSMSSCGPETIYHLRTAVRTSTVGSVSSNLLDELAHVAYNAMSTSRQPDPACWRRLYTDACTIRSIVDVNYMHVFDEQIVRASIARLDRVLVIAGAPGEGRRDLVLSLISRLQTEYLPSKTFEPPFSHSLTPPDTCQLPSTASPTKAIPRFNKPPSLISFQRQLYQQPFILTGYALDWPAMNDHPWHSIDYLKSVAGPGRLVPIEVGSDYRMEDWSQQMMDWDEFLDSLDPRRFERAPVLYLAQHNLFSQFSKLRADILLPDYVYTCPPVPSDYPDYSPPGNEDQLVINAWLGPKGTVSPAHTDPYYNFYAQVVGRKTVWLAAPSATPYMYPYPTPTSDSSVKSIHNPATNNLEPSMSNTSRVDVFASQLEEPERDLFPLFSENVAPNALCATLEPGDILFFPPGWWHAMKSEETSFSVSMWF</sequence>
<dbReference type="EMBL" id="KI925455">
    <property type="protein sequence ID" value="ETW85420.1"/>
    <property type="molecule type" value="Genomic_DNA"/>
</dbReference>
<evidence type="ECO:0000313" key="4">
    <source>
        <dbReference type="Proteomes" id="UP000030671"/>
    </source>
</evidence>
<dbReference type="PANTHER" id="PTHR12461">
    <property type="entry name" value="HYPOXIA-INDUCIBLE FACTOR 1 ALPHA INHIBITOR-RELATED"/>
    <property type="match status" value="1"/>
</dbReference>
<evidence type="ECO:0000256" key="1">
    <source>
        <dbReference type="SAM" id="MobiDB-lite"/>
    </source>
</evidence>
<proteinExistence type="predicted"/>
<name>W4KJC6_HETIT</name>
<feature type="domain" description="JmjC" evidence="2">
    <location>
        <begin position="291"/>
        <end position="446"/>
    </location>
</feature>
<evidence type="ECO:0000259" key="2">
    <source>
        <dbReference type="PROSITE" id="PS51184"/>
    </source>
</evidence>
<dbReference type="GeneID" id="20674591"/>
<dbReference type="Gene3D" id="2.60.120.650">
    <property type="entry name" value="Cupin"/>
    <property type="match status" value="1"/>
</dbReference>
<dbReference type="STRING" id="747525.W4KJC6"/>
<dbReference type="Pfam" id="PF13621">
    <property type="entry name" value="Cupin_8"/>
    <property type="match status" value="1"/>
</dbReference>
<gene>
    <name evidence="3" type="ORF">HETIRDRAFT_432179</name>
</gene>
<keyword evidence="4" id="KW-1185">Reference proteome</keyword>
<dbReference type="RefSeq" id="XP_009542283.1">
    <property type="nucleotide sequence ID" value="XM_009543988.1"/>
</dbReference>
<dbReference type="InParanoid" id="W4KJC6"/>
<accession>W4KJC6</accession>
<dbReference type="HOGENOM" id="CLU_016785_0_1_1"/>
<dbReference type="SMART" id="SM00558">
    <property type="entry name" value="JmjC"/>
    <property type="match status" value="1"/>
</dbReference>
<protein>
    <recommendedName>
        <fullName evidence="2">JmjC domain-containing protein</fullName>
    </recommendedName>
</protein>
<dbReference type="PANTHER" id="PTHR12461:SF94">
    <property type="entry name" value="JMJC DOMAIN-CONTAINING PROTEIN"/>
    <property type="match status" value="1"/>
</dbReference>
<dbReference type="Proteomes" id="UP000030671">
    <property type="component" value="Unassembled WGS sequence"/>
</dbReference>
<dbReference type="eggNOG" id="KOG2132">
    <property type="taxonomic scope" value="Eukaryota"/>
</dbReference>
<dbReference type="KEGG" id="hir:HETIRDRAFT_432179"/>